<dbReference type="CDD" id="cd21809">
    <property type="entry name" value="ABC-2_lan_permease-like"/>
    <property type="match status" value="1"/>
</dbReference>
<evidence type="ECO:0000313" key="3">
    <source>
        <dbReference type="Proteomes" id="UP000434850"/>
    </source>
</evidence>
<comment type="caution">
    <text evidence="2">The sequence shown here is derived from an EMBL/GenBank/DDBJ whole genome shotgun (WGS) entry which is preliminary data.</text>
</comment>
<gene>
    <name evidence="2" type="ORF">GO816_15130</name>
</gene>
<keyword evidence="1" id="KW-1133">Transmembrane helix</keyword>
<accession>A0A6I4IGI1</accession>
<evidence type="ECO:0000313" key="2">
    <source>
        <dbReference type="EMBL" id="MVN92469.1"/>
    </source>
</evidence>
<keyword evidence="1" id="KW-0812">Transmembrane</keyword>
<dbReference type="PANTHER" id="PTHR37305">
    <property type="entry name" value="INTEGRAL MEMBRANE PROTEIN-RELATED"/>
    <property type="match status" value="1"/>
</dbReference>
<dbReference type="Pfam" id="PF12730">
    <property type="entry name" value="ABC2_membrane_4"/>
    <property type="match status" value="1"/>
</dbReference>
<reference evidence="2 3" key="1">
    <citation type="submission" date="2019-12" db="EMBL/GenBank/DDBJ databases">
        <title>Mucilaginibacter sp. HME9299 genome sequencing and assembly.</title>
        <authorList>
            <person name="Kang H."/>
            <person name="Kim H."/>
            <person name="Joh K."/>
        </authorList>
    </citation>
    <scope>NUCLEOTIDE SEQUENCE [LARGE SCALE GENOMIC DNA]</scope>
    <source>
        <strain evidence="2 3">HME9299</strain>
    </source>
</reference>
<dbReference type="RefSeq" id="WP_157542781.1">
    <property type="nucleotide sequence ID" value="NZ_WQLA01000006.1"/>
</dbReference>
<feature type="transmembrane region" description="Helical" evidence="1">
    <location>
        <begin position="156"/>
        <end position="178"/>
    </location>
</feature>
<dbReference type="PANTHER" id="PTHR37305:SF1">
    <property type="entry name" value="MEMBRANE PROTEIN"/>
    <property type="match status" value="1"/>
</dbReference>
<protein>
    <submittedName>
        <fullName evidence="2">ABC transporter permease subunit</fullName>
    </submittedName>
</protein>
<feature type="transmembrane region" description="Helical" evidence="1">
    <location>
        <begin position="240"/>
        <end position="258"/>
    </location>
</feature>
<feature type="transmembrane region" description="Helical" evidence="1">
    <location>
        <begin position="185"/>
        <end position="204"/>
    </location>
</feature>
<name>A0A6I4IGI1_9SPHI</name>
<proteinExistence type="predicted"/>
<keyword evidence="1" id="KW-0472">Membrane</keyword>
<dbReference type="Proteomes" id="UP000434850">
    <property type="component" value="Unassembled WGS sequence"/>
</dbReference>
<evidence type="ECO:0000256" key="1">
    <source>
        <dbReference type="SAM" id="Phobius"/>
    </source>
</evidence>
<sequence length="264" mass="29915">MKGFLLSLQSEFYKSRKTLGFWGAILLPTLIMFFMSVGFYFNAHKLVNHKPEMLWGQFAGIPLAIMGSLLLPMFIIFVAYSVNVIEHKSDTWKTLFTLPIPKWSIYTAKYLFAVILILITLTLFFVLTIGFGTLLGNIQPKLKFSGFHIETQLFQVYAKLFFASQGIIALQFLMSLLWKDFLKPMGIGFVGTIAGVILTGPARWEYAYLFPYAQPLLSVMGVGNKKIRPTETPVFFTNEVLISMAIAAVVFIAGYFILQRRSIK</sequence>
<feature type="transmembrane region" description="Helical" evidence="1">
    <location>
        <begin position="61"/>
        <end position="85"/>
    </location>
</feature>
<dbReference type="OrthoDB" id="5946463at2"/>
<dbReference type="EMBL" id="WQLA01000006">
    <property type="protein sequence ID" value="MVN92469.1"/>
    <property type="molecule type" value="Genomic_DNA"/>
</dbReference>
<feature type="transmembrane region" description="Helical" evidence="1">
    <location>
        <begin position="110"/>
        <end position="136"/>
    </location>
</feature>
<dbReference type="AlphaFoldDB" id="A0A6I4IGI1"/>
<keyword evidence="3" id="KW-1185">Reference proteome</keyword>
<organism evidence="2 3">
    <name type="scientific">Mucilaginibacter aquatilis</name>
    <dbReference type="NCBI Taxonomy" id="1517760"/>
    <lineage>
        <taxon>Bacteria</taxon>
        <taxon>Pseudomonadati</taxon>
        <taxon>Bacteroidota</taxon>
        <taxon>Sphingobacteriia</taxon>
        <taxon>Sphingobacteriales</taxon>
        <taxon>Sphingobacteriaceae</taxon>
        <taxon>Mucilaginibacter</taxon>
    </lineage>
</organism>
<feature type="transmembrane region" description="Helical" evidence="1">
    <location>
        <begin position="21"/>
        <end position="41"/>
    </location>
</feature>